<accession>A0A7J6HSF0</accession>
<sequence length="59" mass="6760">MNLFVEIMFLPMSKVKSTNIIGMAIELFKHMKSCGMLPNDATYNIMIDIRLCSCFHDDS</sequence>
<reference evidence="2 3" key="1">
    <citation type="journal article" date="2020" name="bioRxiv">
        <title>Sequence and annotation of 42 cannabis genomes reveals extensive copy number variation in cannabinoid synthesis and pathogen resistance genes.</title>
        <authorList>
            <person name="Mckernan K.J."/>
            <person name="Helbert Y."/>
            <person name="Kane L.T."/>
            <person name="Ebling H."/>
            <person name="Zhang L."/>
            <person name="Liu B."/>
            <person name="Eaton Z."/>
            <person name="Mclaughlin S."/>
            <person name="Kingan S."/>
            <person name="Baybayan P."/>
            <person name="Concepcion G."/>
            <person name="Jordan M."/>
            <person name="Riva A."/>
            <person name="Barbazuk W."/>
            <person name="Harkins T."/>
        </authorList>
    </citation>
    <scope>NUCLEOTIDE SEQUENCE [LARGE SCALE GENOMIC DNA]</scope>
    <source>
        <strain evidence="3">cv. Jamaican Lion 4</strain>
        <tissue evidence="2">Leaf</tissue>
    </source>
</reference>
<dbReference type="InterPro" id="IPR011990">
    <property type="entry name" value="TPR-like_helical_dom_sf"/>
</dbReference>
<organism evidence="2 3">
    <name type="scientific">Cannabis sativa</name>
    <name type="common">Hemp</name>
    <name type="synonym">Marijuana</name>
    <dbReference type="NCBI Taxonomy" id="3483"/>
    <lineage>
        <taxon>Eukaryota</taxon>
        <taxon>Viridiplantae</taxon>
        <taxon>Streptophyta</taxon>
        <taxon>Embryophyta</taxon>
        <taxon>Tracheophyta</taxon>
        <taxon>Spermatophyta</taxon>
        <taxon>Magnoliopsida</taxon>
        <taxon>eudicotyledons</taxon>
        <taxon>Gunneridae</taxon>
        <taxon>Pentapetalae</taxon>
        <taxon>rosids</taxon>
        <taxon>fabids</taxon>
        <taxon>Rosales</taxon>
        <taxon>Cannabaceae</taxon>
        <taxon>Cannabis</taxon>
    </lineage>
</organism>
<gene>
    <name evidence="2" type="ORF">G4B88_009106</name>
</gene>
<keyword evidence="1" id="KW-0677">Repeat</keyword>
<evidence type="ECO:0000256" key="1">
    <source>
        <dbReference type="ARBA" id="ARBA00022737"/>
    </source>
</evidence>
<comment type="caution">
    <text evidence="2">The sequence shown here is derived from an EMBL/GenBank/DDBJ whole genome shotgun (WGS) entry which is preliminary data.</text>
</comment>
<keyword evidence="3" id="KW-1185">Reference proteome</keyword>
<evidence type="ECO:0000313" key="2">
    <source>
        <dbReference type="EMBL" id="KAF4397260.1"/>
    </source>
</evidence>
<dbReference type="Gene3D" id="1.25.40.10">
    <property type="entry name" value="Tetratricopeptide repeat domain"/>
    <property type="match status" value="1"/>
</dbReference>
<dbReference type="Proteomes" id="UP000583929">
    <property type="component" value="Unassembled WGS sequence"/>
</dbReference>
<proteinExistence type="predicted"/>
<dbReference type="EMBL" id="JAATIQ010000034">
    <property type="protein sequence ID" value="KAF4397260.1"/>
    <property type="molecule type" value="Genomic_DNA"/>
</dbReference>
<dbReference type="InterPro" id="IPR002885">
    <property type="entry name" value="PPR_rpt"/>
</dbReference>
<dbReference type="Pfam" id="PF13041">
    <property type="entry name" value="PPR_2"/>
    <property type="match status" value="1"/>
</dbReference>
<evidence type="ECO:0000313" key="3">
    <source>
        <dbReference type="Proteomes" id="UP000583929"/>
    </source>
</evidence>
<evidence type="ECO:0008006" key="4">
    <source>
        <dbReference type="Google" id="ProtNLM"/>
    </source>
</evidence>
<name>A0A7J6HSF0_CANSA</name>
<protein>
    <recommendedName>
        <fullName evidence="4">Pentatricopeptide repeat-containing protein</fullName>
    </recommendedName>
</protein>
<dbReference type="AlphaFoldDB" id="A0A7J6HSF0"/>